<reference evidence="2" key="1">
    <citation type="submission" date="2020-07" db="EMBL/GenBank/DDBJ databases">
        <title>The High-quality genome of the commercially important snow crab, Chionoecetes opilio.</title>
        <authorList>
            <person name="Jeong J.-H."/>
            <person name="Ryu S."/>
        </authorList>
    </citation>
    <scope>NUCLEOTIDE SEQUENCE</scope>
    <source>
        <strain evidence="2">MADBK_172401_WGS</strain>
        <tissue evidence="2">Digestive gland</tissue>
    </source>
</reference>
<feature type="compositionally biased region" description="Pro residues" evidence="1">
    <location>
        <begin position="25"/>
        <end position="41"/>
    </location>
</feature>
<evidence type="ECO:0000256" key="1">
    <source>
        <dbReference type="SAM" id="MobiDB-lite"/>
    </source>
</evidence>
<dbReference type="EMBL" id="JACEEZ010001898">
    <property type="protein sequence ID" value="KAG0728705.1"/>
    <property type="molecule type" value="Genomic_DNA"/>
</dbReference>
<sequence length="121" mass="12669">MGPFLGVGDLAAGASWQVPYLTSDPTPPSPTPIASPPIPPPLRRDGTSKGGLGQISSSLDEWGVPFEPPDDLHQQERALTAALQGDRPPIPSALRAAHRPEVVPTRTSGAQPPSQTRQKAV</sequence>
<feature type="region of interest" description="Disordered" evidence="1">
    <location>
        <begin position="83"/>
        <end position="121"/>
    </location>
</feature>
<dbReference type="OrthoDB" id="6772810at2759"/>
<feature type="region of interest" description="Disordered" evidence="1">
    <location>
        <begin position="18"/>
        <end position="71"/>
    </location>
</feature>
<proteinExistence type="predicted"/>
<keyword evidence="3" id="KW-1185">Reference proteome</keyword>
<dbReference type="AlphaFoldDB" id="A0A8J4Z0P6"/>
<protein>
    <submittedName>
        <fullName evidence="2">Uncharacterized protein</fullName>
    </submittedName>
</protein>
<feature type="compositionally biased region" description="Polar residues" evidence="1">
    <location>
        <begin position="105"/>
        <end position="121"/>
    </location>
</feature>
<evidence type="ECO:0000313" key="2">
    <source>
        <dbReference type="EMBL" id="KAG0728705.1"/>
    </source>
</evidence>
<gene>
    <name evidence="2" type="ORF">GWK47_031916</name>
</gene>
<accession>A0A8J4Z0P6</accession>
<organism evidence="2 3">
    <name type="scientific">Chionoecetes opilio</name>
    <name type="common">Atlantic snow crab</name>
    <name type="synonym">Cancer opilio</name>
    <dbReference type="NCBI Taxonomy" id="41210"/>
    <lineage>
        <taxon>Eukaryota</taxon>
        <taxon>Metazoa</taxon>
        <taxon>Ecdysozoa</taxon>
        <taxon>Arthropoda</taxon>
        <taxon>Crustacea</taxon>
        <taxon>Multicrustacea</taxon>
        <taxon>Malacostraca</taxon>
        <taxon>Eumalacostraca</taxon>
        <taxon>Eucarida</taxon>
        <taxon>Decapoda</taxon>
        <taxon>Pleocyemata</taxon>
        <taxon>Brachyura</taxon>
        <taxon>Eubrachyura</taxon>
        <taxon>Majoidea</taxon>
        <taxon>Majidae</taxon>
        <taxon>Chionoecetes</taxon>
    </lineage>
</organism>
<evidence type="ECO:0000313" key="3">
    <source>
        <dbReference type="Proteomes" id="UP000770661"/>
    </source>
</evidence>
<dbReference type="Proteomes" id="UP000770661">
    <property type="component" value="Unassembled WGS sequence"/>
</dbReference>
<name>A0A8J4Z0P6_CHIOP</name>
<comment type="caution">
    <text evidence="2">The sequence shown here is derived from an EMBL/GenBank/DDBJ whole genome shotgun (WGS) entry which is preliminary data.</text>
</comment>